<gene>
    <name evidence="1" type="ORF">WA026_020864</name>
</gene>
<comment type="caution">
    <text evidence="1">The sequence shown here is derived from an EMBL/GenBank/DDBJ whole genome shotgun (WGS) entry which is preliminary data.</text>
</comment>
<name>A0AAW1UFH4_9CUCU</name>
<dbReference type="Proteomes" id="UP001431783">
    <property type="component" value="Unassembled WGS sequence"/>
</dbReference>
<dbReference type="EMBL" id="JARQZJ010000075">
    <property type="protein sequence ID" value="KAK9882342.1"/>
    <property type="molecule type" value="Genomic_DNA"/>
</dbReference>
<evidence type="ECO:0000313" key="2">
    <source>
        <dbReference type="Proteomes" id="UP001431783"/>
    </source>
</evidence>
<sequence length="261" mass="30265">MEKLQFTFQVLASADGKSNILCVTRITTTDGRIFKIPKEHMNASHHKELTKTPAYTKVKNACSQRGHLRRVWINLTNDLRNTYCDEDDNIQFNEGYLEEIDEKDGDATANASEQSLVKLLEKILEKSQKETEQNSGKLANEFAIDKFDGRNMNAEQWWDKIDRENIRKTEDLHNEVSKLEHLVYKKHPQVRKGKSNVKEGTEKRQCKTCKDRGKGTRFHPESECWLRDQEKKGNNWKQVNNLTLDVELSPDDPKTNCATIN</sequence>
<proteinExistence type="predicted"/>
<keyword evidence="2" id="KW-1185">Reference proteome</keyword>
<dbReference type="AlphaFoldDB" id="A0AAW1UFH4"/>
<evidence type="ECO:0000313" key="1">
    <source>
        <dbReference type="EMBL" id="KAK9882342.1"/>
    </source>
</evidence>
<protein>
    <submittedName>
        <fullName evidence="1">Uncharacterized protein</fullName>
    </submittedName>
</protein>
<accession>A0AAW1UFH4</accession>
<organism evidence="1 2">
    <name type="scientific">Henosepilachna vigintioctopunctata</name>
    <dbReference type="NCBI Taxonomy" id="420089"/>
    <lineage>
        <taxon>Eukaryota</taxon>
        <taxon>Metazoa</taxon>
        <taxon>Ecdysozoa</taxon>
        <taxon>Arthropoda</taxon>
        <taxon>Hexapoda</taxon>
        <taxon>Insecta</taxon>
        <taxon>Pterygota</taxon>
        <taxon>Neoptera</taxon>
        <taxon>Endopterygota</taxon>
        <taxon>Coleoptera</taxon>
        <taxon>Polyphaga</taxon>
        <taxon>Cucujiformia</taxon>
        <taxon>Coccinelloidea</taxon>
        <taxon>Coccinellidae</taxon>
        <taxon>Epilachninae</taxon>
        <taxon>Epilachnini</taxon>
        <taxon>Henosepilachna</taxon>
    </lineage>
</organism>
<reference evidence="1 2" key="1">
    <citation type="submission" date="2023-03" db="EMBL/GenBank/DDBJ databases">
        <title>Genome insight into feeding habits of ladybird beetles.</title>
        <authorList>
            <person name="Li H.-S."/>
            <person name="Huang Y.-H."/>
            <person name="Pang H."/>
        </authorList>
    </citation>
    <scope>NUCLEOTIDE SEQUENCE [LARGE SCALE GENOMIC DNA]</scope>
    <source>
        <strain evidence="1">SYSU_2023b</strain>
        <tissue evidence="1">Whole body</tissue>
    </source>
</reference>